<dbReference type="InterPro" id="IPR038735">
    <property type="entry name" value="MSMEG_1276-like_NTP-PPase_dom"/>
</dbReference>
<gene>
    <name evidence="1" type="ORF">U6N30_07925</name>
</gene>
<keyword evidence="2" id="KW-1185">Reference proteome</keyword>
<reference evidence="1 2" key="1">
    <citation type="submission" date="2023-12" db="EMBL/GenBank/DDBJ databases">
        <title>Blastococcus brunescens sp. nov., an actonobacterium isolated from sandstone collected in sahara desert.</title>
        <authorList>
            <person name="Gtari M."/>
            <person name="Ghodhbane F."/>
        </authorList>
    </citation>
    <scope>NUCLEOTIDE SEQUENCE [LARGE SCALE GENOMIC DNA]</scope>
    <source>
        <strain evidence="1 2">BMG 8361</strain>
    </source>
</reference>
<evidence type="ECO:0000313" key="2">
    <source>
        <dbReference type="Proteomes" id="UP001324287"/>
    </source>
</evidence>
<accession>A0ABZ1B905</accession>
<evidence type="ECO:0000313" key="1">
    <source>
        <dbReference type="EMBL" id="WRL65515.1"/>
    </source>
</evidence>
<protein>
    <submittedName>
        <fullName evidence="1">Nucleoside triphosphate pyrophosphohydrolase</fullName>
    </submittedName>
</protein>
<sequence length="100" mass="11109">MGKLVRDLIPDIIERSGRTPHVRLLGEAEYVDALHSKLLEEAEELRTADPNSRLEEAADVYEVLLAIAQTLDVDIADVAAAADAKRAERGGFERRIWLEA</sequence>
<dbReference type="EMBL" id="CP141261">
    <property type="protein sequence ID" value="WRL65515.1"/>
    <property type="molecule type" value="Genomic_DNA"/>
</dbReference>
<organism evidence="1 2">
    <name type="scientific">Blastococcus brunescens</name>
    <dbReference type="NCBI Taxonomy" id="1564165"/>
    <lineage>
        <taxon>Bacteria</taxon>
        <taxon>Bacillati</taxon>
        <taxon>Actinomycetota</taxon>
        <taxon>Actinomycetes</taxon>
        <taxon>Geodermatophilales</taxon>
        <taxon>Geodermatophilaceae</taxon>
        <taxon>Blastococcus</taxon>
    </lineage>
</organism>
<dbReference type="SUPFAM" id="SSF101386">
    <property type="entry name" value="all-alpha NTP pyrophosphatases"/>
    <property type="match status" value="1"/>
</dbReference>
<dbReference type="RefSeq" id="WP_324276836.1">
    <property type="nucleotide sequence ID" value="NZ_CP141261.1"/>
</dbReference>
<name>A0ABZ1B905_9ACTN</name>
<proteinExistence type="predicted"/>
<dbReference type="Proteomes" id="UP001324287">
    <property type="component" value="Chromosome"/>
</dbReference>
<dbReference type="CDD" id="cd11532">
    <property type="entry name" value="NTP-PPase_COG4997"/>
    <property type="match status" value="1"/>
</dbReference>